<evidence type="ECO:0000313" key="1">
    <source>
        <dbReference type="EMBL" id="CDW73518.1"/>
    </source>
</evidence>
<name>A0A077ZUD7_STYLE</name>
<organism evidence="1 2">
    <name type="scientific">Stylonychia lemnae</name>
    <name type="common">Ciliate</name>
    <dbReference type="NCBI Taxonomy" id="5949"/>
    <lineage>
        <taxon>Eukaryota</taxon>
        <taxon>Sar</taxon>
        <taxon>Alveolata</taxon>
        <taxon>Ciliophora</taxon>
        <taxon>Intramacronucleata</taxon>
        <taxon>Spirotrichea</taxon>
        <taxon>Stichotrichia</taxon>
        <taxon>Sporadotrichida</taxon>
        <taxon>Oxytrichidae</taxon>
        <taxon>Stylonychinae</taxon>
        <taxon>Stylonychia</taxon>
    </lineage>
</organism>
<reference evidence="1 2" key="1">
    <citation type="submission" date="2014-06" db="EMBL/GenBank/DDBJ databases">
        <authorList>
            <person name="Swart Estienne"/>
        </authorList>
    </citation>
    <scope>NUCLEOTIDE SEQUENCE [LARGE SCALE GENOMIC DNA]</scope>
    <source>
        <strain evidence="1 2">130c</strain>
    </source>
</reference>
<proteinExistence type="predicted"/>
<evidence type="ECO:0000313" key="2">
    <source>
        <dbReference type="Proteomes" id="UP000039865"/>
    </source>
</evidence>
<accession>A0A077ZUD7</accession>
<gene>
    <name evidence="1" type="primary">Contig123.g147</name>
    <name evidence="1" type="ORF">STYLEM_2499</name>
</gene>
<protein>
    <submittedName>
        <fullName evidence="1">Uncharacterized protein</fullName>
    </submittedName>
</protein>
<dbReference type="EMBL" id="CCKQ01002431">
    <property type="protein sequence ID" value="CDW73518.1"/>
    <property type="molecule type" value="Genomic_DNA"/>
</dbReference>
<sequence length="93" mass="10760">MLTQKKIELKFSKISPSIADCNQTLLTLGFKILLSSKIYFNLSNYYFKLTSTLTPIMIKAVSTKRQGRRVTSSPACNICKAKIYFKIWNKIWM</sequence>
<dbReference type="AlphaFoldDB" id="A0A077ZUD7"/>
<dbReference type="InParanoid" id="A0A077ZUD7"/>
<keyword evidence="2" id="KW-1185">Reference proteome</keyword>
<dbReference type="Proteomes" id="UP000039865">
    <property type="component" value="Unassembled WGS sequence"/>
</dbReference>